<dbReference type="SMART" id="SM00213">
    <property type="entry name" value="UBQ"/>
    <property type="match status" value="1"/>
</dbReference>
<comment type="caution">
    <text evidence="2">The sequence shown here is derived from an EMBL/GenBank/DDBJ whole genome shotgun (WGS) entry which is preliminary data.</text>
</comment>
<sequence length="234" mass="26909">MDVFFVTQNGLKFCIELGYWDTILEVKEKIKKYQRIPVPLQTLFFQGNVLQDHLDIGKCKILHKSLVCLFVNDGQVLKRVNPPMMSNSIGDIIFGVDMPLTTEDIMKIQNFLAQGIINNDQSPPSDAANQIINGHDQDSNVTVQELQTENMNVPMKRIVVLVWKPKAAMNRVMVVNKTDHVKVLRKLVQKKLKNQSQDGYFFIHKERILNEDHSFEWNGVGHTDVIEIVLDPWL</sequence>
<dbReference type="CDD" id="cd17039">
    <property type="entry name" value="Ubl_ubiquitin_like"/>
    <property type="match status" value="1"/>
</dbReference>
<dbReference type="AlphaFoldDB" id="A0ABD1BFM8"/>
<reference evidence="2 3" key="1">
    <citation type="submission" date="2024-04" db="EMBL/GenBank/DDBJ databases">
        <title>Genome assembly C_amara_ONT_v2.</title>
        <authorList>
            <person name="Yant L."/>
            <person name="Moore C."/>
            <person name="Slenker M."/>
        </authorList>
    </citation>
    <scope>NUCLEOTIDE SEQUENCE [LARGE SCALE GENOMIC DNA]</scope>
    <source>
        <tissue evidence="2">Leaf</tissue>
    </source>
</reference>
<dbReference type="SUPFAM" id="SSF54236">
    <property type="entry name" value="Ubiquitin-like"/>
    <property type="match status" value="2"/>
</dbReference>
<dbReference type="Gene3D" id="3.10.20.90">
    <property type="entry name" value="Phosphatidylinositol 3-kinase Catalytic Subunit, Chain A, domain 1"/>
    <property type="match status" value="1"/>
</dbReference>
<feature type="domain" description="Ubiquitin-like" evidence="1">
    <location>
        <begin position="1"/>
        <end position="72"/>
    </location>
</feature>
<keyword evidence="3" id="KW-1185">Reference proteome</keyword>
<dbReference type="FunFam" id="3.10.20.90:FF:000341">
    <property type="entry name" value="Ubiquitin-like superfamily protein"/>
    <property type="match status" value="1"/>
</dbReference>
<dbReference type="PANTHER" id="PTHR10621">
    <property type="entry name" value="UV EXCISION REPAIR PROTEIN RAD23"/>
    <property type="match status" value="1"/>
</dbReference>
<dbReference type="InterPro" id="IPR000626">
    <property type="entry name" value="Ubiquitin-like_dom"/>
</dbReference>
<organism evidence="2 3">
    <name type="scientific">Cardamine amara subsp. amara</name>
    <dbReference type="NCBI Taxonomy" id="228776"/>
    <lineage>
        <taxon>Eukaryota</taxon>
        <taxon>Viridiplantae</taxon>
        <taxon>Streptophyta</taxon>
        <taxon>Embryophyta</taxon>
        <taxon>Tracheophyta</taxon>
        <taxon>Spermatophyta</taxon>
        <taxon>Magnoliopsida</taxon>
        <taxon>eudicotyledons</taxon>
        <taxon>Gunneridae</taxon>
        <taxon>Pentapetalae</taxon>
        <taxon>rosids</taxon>
        <taxon>malvids</taxon>
        <taxon>Brassicales</taxon>
        <taxon>Brassicaceae</taxon>
        <taxon>Cardamineae</taxon>
        <taxon>Cardamine</taxon>
    </lineage>
</organism>
<accession>A0ABD1BFM8</accession>
<dbReference type="Proteomes" id="UP001558713">
    <property type="component" value="Unassembled WGS sequence"/>
</dbReference>
<evidence type="ECO:0000259" key="1">
    <source>
        <dbReference type="PROSITE" id="PS50053"/>
    </source>
</evidence>
<dbReference type="Pfam" id="PF00240">
    <property type="entry name" value="ubiquitin"/>
    <property type="match status" value="1"/>
</dbReference>
<evidence type="ECO:0000313" key="2">
    <source>
        <dbReference type="EMBL" id="KAL1216389.1"/>
    </source>
</evidence>
<protein>
    <submittedName>
        <fullName evidence="2">Ubiquitin domain-containing protein 7SL RNA1</fullName>
    </submittedName>
</protein>
<dbReference type="PROSITE" id="PS50053">
    <property type="entry name" value="UBIQUITIN_2"/>
    <property type="match status" value="1"/>
</dbReference>
<name>A0ABD1BFM8_CARAN</name>
<dbReference type="EMBL" id="JBANAX010000266">
    <property type="protein sequence ID" value="KAL1216389.1"/>
    <property type="molecule type" value="Genomic_DNA"/>
</dbReference>
<dbReference type="PANTHER" id="PTHR10621:SF38">
    <property type="entry name" value="UBIQUITIN DOMAIN-CONTAINING PROTEIN 7SL RNA1-RELATED"/>
    <property type="match status" value="1"/>
</dbReference>
<proteinExistence type="predicted"/>
<evidence type="ECO:0000313" key="3">
    <source>
        <dbReference type="Proteomes" id="UP001558713"/>
    </source>
</evidence>
<dbReference type="InterPro" id="IPR029071">
    <property type="entry name" value="Ubiquitin-like_domsf"/>
</dbReference>
<gene>
    <name evidence="2" type="ORF">V5N11_008394</name>
</gene>